<accession>A0ABD2C8L4</accession>
<dbReference type="Proteomes" id="UP001607303">
    <property type="component" value="Unassembled WGS sequence"/>
</dbReference>
<protein>
    <submittedName>
        <fullName evidence="1">Uncharacterized protein</fullName>
    </submittedName>
</protein>
<keyword evidence="2" id="KW-1185">Reference proteome</keyword>
<sequence length="112" mass="12556">MDIDHQKSKPSLNLLPESIVNVNKTRHALRSKHYKPNVILARHDVKSLFTTHLALTMHTVTHIITNAKTKDCMFVDVIEYMANCTWKIPPLTEIREGTIANGPTAPGLNTDA</sequence>
<evidence type="ECO:0000313" key="1">
    <source>
        <dbReference type="EMBL" id="KAL2741398.1"/>
    </source>
</evidence>
<dbReference type="EMBL" id="JAYRBN010000059">
    <property type="protein sequence ID" value="KAL2741398.1"/>
    <property type="molecule type" value="Genomic_DNA"/>
</dbReference>
<proteinExistence type="predicted"/>
<dbReference type="AlphaFoldDB" id="A0ABD2C8L4"/>
<comment type="caution">
    <text evidence="1">The sequence shown here is derived from an EMBL/GenBank/DDBJ whole genome shotgun (WGS) entry which is preliminary data.</text>
</comment>
<evidence type="ECO:0000313" key="2">
    <source>
        <dbReference type="Proteomes" id="UP001607303"/>
    </source>
</evidence>
<reference evidence="1 2" key="1">
    <citation type="journal article" date="2024" name="Ann. Entomol. Soc. Am.">
        <title>Genomic analyses of the southern and eastern yellowjacket wasps (Hymenoptera: Vespidae) reveal evolutionary signatures of social life.</title>
        <authorList>
            <person name="Catto M.A."/>
            <person name="Caine P.B."/>
            <person name="Orr S.E."/>
            <person name="Hunt B.G."/>
            <person name="Goodisman M.A.D."/>
        </authorList>
    </citation>
    <scope>NUCLEOTIDE SEQUENCE [LARGE SCALE GENOMIC DNA]</scope>
    <source>
        <strain evidence="1">232</strain>
        <tissue evidence="1">Head and thorax</tissue>
    </source>
</reference>
<organism evidence="1 2">
    <name type="scientific">Vespula maculifrons</name>
    <name type="common">Eastern yellow jacket</name>
    <name type="synonym">Wasp</name>
    <dbReference type="NCBI Taxonomy" id="7453"/>
    <lineage>
        <taxon>Eukaryota</taxon>
        <taxon>Metazoa</taxon>
        <taxon>Ecdysozoa</taxon>
        <taxon>Arthropoda</taxon>
        <taxon>Hexapoda</taxon>
        <taxon>Insecta</taxon>
        <taxon>Pterygota</taxon>
        <taxon>Neoptera</taxon>
        <taxon>Endopterygota</taxon>
        <taxon>Hymenoptera</taxon>
        <taxon>Apocrita</taxon>
        <taxon>Aculeata</taxon>
        <taxon>Vespoidea</taxon>
        <taxon>Vespidae</taxon>
        <taxon>Vespinae</taxon>
        <taxon>Vespula</taxon>
    </lineage>
</organism>
<name>A0ABD2C8L4_VESMC</name>
<gene>
    <name evidence="1" type="ORF">V1477_010459</name>
</gene>